<dbReference type="Proteomes" id="UP000632774">
    <property type="component" value="Unassembled WGS sequence"/>
</dbReference>
<reference evidence="1 2" key="1">
    <citation type="submission" date="2020-10" db="EMBL/GenBank/DDBJ databases">
        <title>Mucilaginibacter mali sp. nov., isolated from rhizosphere soil of apple orchard.</title>
        <authorList>
            <person name="Lee J.-S."/>
            <person name="Kim H.S."/>
            <person name="Kim J.-S."/>
        </authorList>
    </citation>
    <scope>NUCLEOTIDE SEQUENCE [LARGE SCALE GENOMIC DNA]</scope>
    <source>
        <strain evidence="1 2">KCTC 23157</strain>
    </source>
</reference>
<dbReference type="EMBL" id="JADFFM010000001">
    <property type="protein sequence ID" value="MBE9665674.1"/>
    <property type="molecule type" value="Genomic_DNA"/>
</dbReference>
<comment type="caution">
    <text evidence="1">The sequence shown here is derived from an EMBL/GenBank/DDBJ whole genome shotgun (WGS) entry which is preliminary data.</text>
</comment>
<keyword evidence="2" id="KW-1185">Reference proteome</keyword>
<evidence type="ECO:0000313" key="1">
    <source>
        <dbReference type="EMBL" id="MBE9665674.1"/>
    </source>
</evidence>
<dbReference type="RefSeq" id="WP_194105067.1">
    <property type="nucleotide sequence ID" value="NZ_JADFFM010000001.1"/>
</dbReference>
<accession>A0ABR9XF88</accession>
<protein>
    <submittedName>
        <fullName evidence="1">Uncharacterized protein</fullName>
    </submittedName>
</protein>
<gene>
    <name evidence="1" type="ORF">IRJ18_04820</name>
</gene>
<evidence type="ECO:0000313" key="2">
    <source>
        <dbReference type="Proteomes" id="UP000632774"/>
    </source>
</evidence>
<sequence length="147" mass="16887">MSKQTEKLKKQLIEISEVVNLFKSEAVQVKVIDRLFDVIIDAERSDADTVDIFHKKGPKQKINGNNYEHVPVRKKPGATKVLNQLLTSTDFFDTHRSISSIAEYCKTNYDSDFKTSELSGILLKLANEHKLKRERSNANNRFEYVKA</sequence>
<name>A0ABR9XF88_9SPHI</name>
<organism evidence="1 2">
    <name type="scientific">Mucilaginibacter boryungensis</name>
    <dbReference type="NCBI Taxonomy" id="768480"/>
    <lineage>
        <taxon>Bacteria</taxon>
        <taxon>Pseudomonadati</taxon>
        <taxon>Bacteroidota</taxon>
        <taxon>Sphingobacteriia</taxon>
        <taxon>Sphingobacteriales</taxon>
        <taxon>Sphingobacteriaceae</taxon>
        <taxon>Mucilaginibacter</taxon>
    </lineage>
</organism>
<proteinExistence type="predicted"/>